<protein>
    <submittedName>
        <fullName evidence="2">Uncharacterized protein</fullName>
    </submittedName>
</protein>
<feature type="compositionally biased region" description="Low complexity" evidence="1">
    <location>
        <begin position="25"/>
        <end position="40"/>
    </location>
</feature>
<accession>A0A4R0RLI5</accession>
<reference evidence="2 3" key="1">
    <citation type="submission" date="2018-11" db="EMBL/GenBank/DDBJ databases">
        <title>Genome assembly of Steccherinum ochraceum LE-BIN_3174, the white-rot fungus of the Steccherinaceae family (The Residual Polyporoid clade, Polyporales, Basidiomycota).</title>
        <authorList>
            <person name="Fedorova T.V."/>
            <person name="Glazunova O.A."/>
            <person name="Landesman E.O."/>
            <person name="Moiseenko K.V."/>
            <person name="Psurtseva N.V."/>
            <person name="Savinova O.S."/>
            <person name="Shakhova N.V."/>
            <person name="Tyazhelova T.V."/>
            <person name="Vasina D.V."/>
        </authorList>
    </citation>
    <scope>NUCLEOTIDE SEQUENCE [LARGE SCALE GENOMIC DNA]</scope>
    <source>
        <strain evidence="2 3">LE-BIN_3174</strain>
    </source>
</reference>
<evidence type="ECO:0000256" key="1">
    <source>
        <dbReference type="SAM" id="MobiDB-lite"/>
    </source>
</evidence>
<dbReference type="EMBL" id="RWJN01000154">
    <property type="protein sequence ID" value="TCD65989.1"/>
    <property type="molecule type" value="Genomic_DNA"/>
</dbReference>
<gene>
    <name evidence="2" type="ORF">EIP91_001936</name>
</gene>
<comment type="caution">
    <text evidence="2">The sequence shown here is derived from an EMBL/GenBank/DDBJ whole genome shotgun (WGS) entry which is preliminary data.</text>
</comment>
<keyword evidence="3" id="KW-1185">Reference proteome</keyword>
<feature type="region of interest" description="Disordered" evidence="1">
    <location>
        <begin position="471"/>
        <end position="507"/>
    </location>
</feature>
<feature type="region of interest" description="Disordered" evidence="1">
    <location>
        <begin position="1"/>
        <end position="126"/>
    </location>
</feature>
<feature type="compositionally biased region" description="Polar residues" evidence="1">
    <location>
        <begin position="472"/>
        <end position="491"/>
    </location>
</feature>
<evidence type="ECO:0000313" key="3">
    <source>
        <dbReference type="Proteomes" id="UP000292702"/>
    </source>
</evidence>
<organism evidence="2 3">
    <name type="scientific">Steccherinum ochraceum</name>
    <dbReference type="NCBI Taxonomy" id="92696"/>
    <lineage>
        <taxon>Eukaryota</taxon>
        <taxon>Fungi</taxon>
        <taxon>Dikarya</taxon>
        <taxon>Basidiomycota</taxon>
        <taxon>Agaricomycotina</taxon>
        <taxon>Agaricomycetes</taxon>
        <taxon>Polyporales</taxon>
        <taxon>Steccherinaceae</taxon>
        <taxon>Steccherinum</taxon>
    </lineage>
</organism>
<name>A0A4R0RLI5_9APHY</name>
<proteinExistence type="predicted"/>
<feature type="compositionally biased region" description="Acidic residues" evidence="1">
    <location>
        <begin position="100"/>
        <end position="116"/>
    </location>
</feature>
<sequence length="507" mass="56465">MVGPLQMVTYGKRRRNQRSVHVSNQAAQSASASGSEAQQSPDSEGEGESRKRRRTFSAATSKAPAPRRKPSGVKSQQINAPKPRRGRSAAQKPQPFQVQEELEEGSVDDDEDDSEEASPAPERLPMRLGADTVTNFALRMMIAILFGRLRSKQEGQQYSIWGQVFDAIFAGFDDEFFEGSLQALDGATFYLTDTHYQLPATARLASWIKKLLFETNNIKDRLTRALSRRIPDLTRMLYLVETRLVNGNFAIHLKAERRILIAEIKALDPGAPDREAQIFAKLNAARAQAKEQAQYVFSEHPDMNYIGVIVGCDNEWMYYEHYRKDLPAAGWSNPLYPRHVKLDLEPVLKTPPSSSPAVPRKPIKNRAPLFSEAWSKTLFVPSSDPADHGATPYWQKRTFTRESKARAPHPGPPPEHVELGKLCMDPPNFLKDIAPKPAPGRQYAFFTLQDREGRSDRALKEIAKKLKAENSDFCNQSTFSGPPRSAASSQAEGGAFGSSPLSDAPSD</sequence>
<dbReference type="AlphaFoldDB" id="A0A4R0RLI5"/>
<dbReference type="Proteomes" id="UP000292702">
    <property type="component" value="Unassembled WGS sequence"/>
</dbReference>
<evidence type="ECO:0000313" key="2">
    <source>
        <dbReference type="EMBL" id="TCD65989.1"/>
    </source>
</evidence>